<dbReference type="SUPFAM" id="SSF49373">
    <property type="entry name" value="Invasin/intimin cell-adhesion fragments"/>
    <property type="match status" value="1"/>
</dbReference>
<dbReference type="Gene3D" id="2.60.40.1080">
    <property type="match status" value="1"/>
</dbReference>
<dbReference type="Pfam" id="PF02368">
    <property type="entry name" value="Big_2"/>
    <property type="match status" value="1"/>
</dbReference>
<evidence type="ECO:0000313" key="2">
    <source>
        <dbReference type="EMBL" id="MDC2891277.1"/>
    </source>
</evidence>
<protein>
    <submittedName>
        <fullName evidence="2">Ig-like domain-containing protein</fullName>
    </submittedName>
</protein>
<sequence length="358" mass="37591">MNLRQGEEVDRRTLSLTVNAISDPVTSVQAFDLSLASGAVEPMLSATSPAYACNSNLTYSIADTSVATVDADGNVTAANQGETVITVTSEEDSSLSAQATITVTPGFNLEIVNQDYNELGAPLGTKTVPTCTSIGAEVKPSIVNDTLSGVYSYDWSASDLTTEFAMSESDGEFGATGRYTNTLAVGESSTLTVGLDSGYTGATSANDVAEQNITVTAESNLACDPGEPVDSNWIIDFKLDGNVGPNWWGGTTVSADALSGNAIEISGGQNIDPANGAGRLIVQGAWNNDKNWYTQRFGRPDTSTGKKYKFTVWAKLSDVPADDIELSHVSINWNYPAGITGPIVMTVVCQAQVFSQPC</sequence>
<gene>
    <name evidence="2" type="ORF">PN838_24170</name>
</gene>
<dbReference type="SMART" id="SM00635">
    <property type="entry name" value="BID_2"/>
    <property type="match status" value="1"/>
</dbReference>
<organism evidence="2 3">
    <name type="scientific">Psychrosphaera algicola</name>
    <dbReference type="NCBI Taxonomy" id="3023714"/>
    <lineage>
        <taxon>Bacteria</taxon>
        <taxon>Pseudomonadati</taxon>
        <taxon>Pseudomonadota</taxon>
        <taxon>Gammaproteobacteria</taxon>
        <taxon>Alteromonadales</taxon>
        <taxon>Pseudoalteromonadaceae</taxon>
        <taxon>Psychrosphaera</taxon>
    </lineage>
</organism>
<evidence type="ECO:0000313" key="3">
    <source>
        <dbReference type="Proteomes" id="UP001528411"/>
    </source>
</evidence>
<dbReference type="Proteomes" id="UP001528411">
    <property type="component" value="Unassembled WGS sequence"/>
</dbReference>
<comment type="caution">
    <text evidence="2">The sequence shown here is derived from an EMBL/GenBank/DDBJ whole genome shotgun (WGS) entry which is preliminary data.</text>
</comment>
<accession>A0ABT5FJA6</accession>
<name>A0ABT5FJA6_9GAMM</name>
<dbReference type="EMBL" id="JAQOMS010000002">
    <property type="protein sequence ID" value="MDC2891277.1"/>
    <property type="molecule type" value="Genomic_DNA"/>
</dbReference>
<reference evidence="2 3" key="1">
    <citation type="submission" date="2023-01" db="EMBL/GenBank/DDBJ databases">
        <title>Psychrosphaera sp. nov., isolated from marine algae.</title>
        <authorList>
            <person name="Bayburt H."/>
            <person name="Choi B.J."/>
            <person name="Kim J.M."/>
            <person name="Choi D.G."/>
            <person name="Jeon C.O."/>
        </authorList>
    </citation>
    <scope>NUCLEOTIDE SEQUENCE [LARGE SCALE GENOMIC DNA]</scope>
    <source>
        <strain evidence="2 3">G1-22</strain>
    </source>
</reference>
<keyword evidence="3" id="KW-1185">Reference proteome</keyword>
<dbReference type="InterPro" id="IPR003343">
    <property type="entry name" value="Big_2"/>
</dbReference>
<feature type="domain" description="BIG2" evidence="1">
    <location>
        <begin position="24"/>
        <end position="99"/>
    </location>
</feature>
<proteinExistence type="predicted"/>
<dbReference type="InterPro" id="IPR008964">
    <property type="entry name" value="Invasin/intimin_cell_adhesion"/>
</dbReference>
<evidence type="ECO:0000259" key="1">
    <source>
        <dbReference type="SMART" id="SM00635"/>
    </source>
</evidence>
<dbReference type="RefSeq" id="WP_272182294.1">
    <property type="nucleotide sequence ID" value="NZ_JAQOMS010000002.1"/>
</dbReference>